<feature type="transmembrane region" description="Helical" evidence="6">
    <location>
        <begin position="452"/>
        <end position="469"/>
    </location>
</feature>
<dbReference type="Proteomes" id="UP000694621">
    <property type="component" value="Unplaced"/>
</dbReference>
<evidence type="ECO:0000313" key="7">
    <source>
        <dbReference type="EMBL" id="KAG9271584.1"/>
    </source>
</evidence>
<dbReference type="GO" id="GO:0022857">
    <property type="term" value="F:transmembrane transporter activity"/>
    <property type="evidence" value="ECO:0007669"/>
    <property type="project" value="InterPro"/>
</dbReference>
<keyword evidence="5 6" id="KW-0472">Membrane</keyword>
<dbReference type="InterPro" id="IPR006043">
    <property type="entry name" value="NCS2"/>
</dbReference>
<feature type="transmembrane region" description="Helical" evidence="6">
    <location>
        <begin position="396"/>
        <end position="414"/>
    </location>
</feature>
<sequence>MVALDRQKRMDICGQQDSEDVGEANRLNRLRVLYSPPFLLNIALALQHVLVQASLCALVVGALVEEAERERMAGSVFFNSGICTLLQSYFGTRLPLVQAPSLDFLVPALVLLSAQTGTPAVCRGQCEKSNEIEGPTHPVREFQGMAVVAGLVQLLVGWSGVGGALLGCCGPLVLTPVLCMLGFSVYREAALLCSDHWGLALLTVVLLVFLSQHLRFCFLPACLKFPQCPIFSMLSVLLSVLLVWAVFLALFYYGHISPHSVPELLLENTRFNASQTEKRGILNSSRLLFTDSTTPWLILPVPGDLGLPLLSGRSIAAGVAAGLSSSISSQAVYVLAARLLKAPTPPAQACNRGLSVEGLGSVLAGLMGAPVGLCSSVANACTLGLSQCGSRGSVQLAGVMLLVLGVFLRLTQLLTSIPLAIHGAVLSVTYTVAAGTGITYLQYTDVDSGRNLFNTGFTVFMSLVLLHWFRIRPGFINTGVPGLDVFLQSCLMLPVLVVGVLAFFLEHTVSGTLSERGLEQDQSTKMIYSLADQLEGASQSQEAVYSPPEVVRRVMGLSALRIVPFCACRSSDVQKTRVTSPETSTLLPQ</sequence>
<comment type="subcellular location">
    <subcellularLocation>
        <location evidence="1">Membrane</location>
        <topology evidence="1">Multi-pass membrane protein</topology>
    </subcellularLocation>
</comment>
<reference evidence="8" key="2">
    <citation type="submission" date="2025-05" db="UniProtKB">
        <authorList>
            <consortium name="Ensembl"/>
        </authorList>
    </citation>
    <scope>IDENTIFICATION</scope>
</reference>
<organism evidence="8 9">
    <name type="scientific">Astyanax mexicanus</name>
    <name type="common">Blind cave fish</name>
    <name type="synonym">Astyanax fasciatus mexicanus</name>
    <dbReference type="NCBI Taxonomy" id="7994"/>
    <lineage>
        <taxon>Eukaryota</taxon>
        <taxon>Metazoa</taxon>
        <taxon>Chordata</taxon>
        <taxon>Craniata</taxon>
        <taxon>Vertebrata</taxon>
        <taxon>Euteleostomi</taxon>
        <taxon>Actinopterygii</taxon>
        <taxon>Neopterygii</taxon>
        <taxon>Teleostei</taxon>
        <taxon>Ostariophysi</taxon>
        <taxon>Characiformes</taxon>
        <taxon>Characoidei</taxon>
        <taxon>Acestrorhamphidae</taxon>
        <taxon>Acestrorhamphinae</taxon>
        <taxon>Astyanax</taxon>
    </lineage>
</organism>
<dbReference type="Ensembl" id="ENSAMXT00005060484.1">
    <property type="protein sequence ID" value="ENSAMXP00005055957.1"/>
    <property type="gene ID" value="ENSAMXG00005024879.1"/>
</dbReference>
<reference evidence="7 10" key="1">
    <citation type="submission" date="2021-07" db="EMBL/GenBank/DDBJ databases">
        <authorList>
            <person name="Imarazene B."/>
            <person name="Zahm M."/>
            <person name="Klopp C."/>
            <person name="Cabau C."/>
            <person name="Beille S."/>
            <person name="Jouanno E."/>
            <person name="Castinel A."/>
            <person name="Lluch J."/>
            <person name="Gil L."/>
            <person name="Kuchtly C."/>
            <person name="Lopez Roques C."/>
            <person name="Donnadieu C."/>
            <person name="Parrinello H."/>
            <person name="Journot L."/>
            <person name="Du K."/>
            <person name="Schartl M."/>
            <person name="Retaux S."/>
            <person name="Guiguen Y."/>
        </authorList>
    </citation>
    <scope>NUCLEOTIDE SEQUENCE [LARGE SCALE GENOMIC DNA]</scope>
    <source>
        <strain evidence="7">Pach_M1</strain>
        <tissue evidence="7">Testis</tissue>
    </source>
</reference>
<evidence type="ECO:0000256" key="2">
    <source>
        <dbReference type="ARBA" id="ARBA00008821"/>
    </source>
</evidence>
<evidence type="ECO:0000256" key="6">
    <source>
        <dbReference type="SAM" id="Phobius"/>
    </source>
</evidence>
<comment type="similarity">
    <text evidence="2">Belongs to the nucleobase:cation symporter-2 (NCS2) (TC 2.A.40) family.</text>
</comment>
<keyword evidence="4 6" id="KW-1133">Transmembrane helix</keyword>
<dbReference type="GeneID" id="103041004"/>
<dbReference type="EMBL" id="JAICCE010000011">
    <property type="protein sequence ID" value="KAG9271584.1"/>
    <property type="molecule type" value="Genomic_DNA"/>
</dbReference>
<evidence type="ECO:0000256" key="1">
    <source>
        <dbReference type="ARBA" id="ARBA00004141"/>
    </source>
</evidence>
<accession>A0A8B9RNT4</accession>
<evidence type="ECO:0000256" key="4">
    <source>
        <dbReference type="ARBA" id="ARBA00022989"/>
    </source>
</evidence>
<dbReference type="GO" id="GO:0016020">
    <property type="term" value="C:membrane"/>
    <property type="evidence" value="ECO:0007669"/>
    <property type="project" value="UniProtKB-SubCell"/>
</dbReference>
<feature type="transmembrane region" description="Helical" evidence="6">
    <location>
        <begin position="164"/>
        <end position="183"/>
    </location>
</feature>
<dbReference type="OrthoDB" id="1641903at2759"/>
<evidence type="ECO:0000256" key="5">
    <source>
        <dbReference type="ARBA" id="ARBA00023136"/>
    </source>
</evidence>
<feature type="transmembrane region" description="Helical" evidence="6">
    <location>
        <begin position="485"/>
        <end position="505"/>
    </location>
</feature>
<protein>
    <submittedName>
        <fullName evidence="7 8">Solute carrier family 23 member 3</fullName>
    </submittedName>
</protein>
<proteinExistence type="inferred from homology"/>
<evidence type="ECO:0000313" key="8">
    <source>
        <dbReference type="Ensembl" id="ENSAMXP00005055957.1"/>
    </source>
</evidence>
<dbReference type="PANTHER" id="PTHR11119">
    <property type="entry name" value="XANTHINE-URACIL / VITAMIN C PERMEASE FAMILY MEMBER"/>
    <property type="match status" value="1"/>
</dbReference>
<name>A0A8B9RNT4_ASTMX</name>
<dbReference type="Pfam" id="PF00860">
    <property type="entry name" value="Xan_ur_permease"/>
    <property type="match status" value="1"/>
</dbReference>
<dbReference type="CTD" id="151295"/>
<dbReference type="AlphaFoldDB" id="A0A8B9RNT4"/>
<feature type="transmembrane region" description="Helical" evidence="6">
    <location>
        <begin position="420"/>
        <end position="440"/>
    </location>
</feature>
<feature type="transmembrane region" description="Helical" evidence="6">
    <location>
        <begin position="230"/>
        <end position="253"/>
    </location>
</feature>
<dbReference type="OMA" id="LTWGLSC"/>
<dbReference type="Proteomes" id="UP000752171">
    <property type="component" value="Unassembled WGS sequence"/>
</dbReference>
<evidence type="ECO:0000313" key="10">
    <source>
        <dbReference type="Proteomes" id="UP000752171"/>
    </source>
</evidence>
<dbReference type="KEGG" id="amex:103041004"/>
<gene>
    <name evidence="7" type="primary">SLC23A3</name>
    <name evidence="7" type="ORF">AMEX_G14523</name>
</gene>
<evidence type="ECO:0000256" key="3">
    <source>
        <dbReference type="ARBA" id="ARBA00022692"/>
    </source>
</evidence>
<keyword evidence="3 6" id="KW-0812">Transmembrane</keyword>
<feature type="transmembrane region" description="Helical" evidence="6">
    <location>
        <begin position="190"/>
        <end position="210"/>
    </location>
</feature>
<evidence type="ECO:0000313" key="9">
    <source>
        <dbReference type="Proteomes" id="UP000694621"/>
    </source>
</evidence>